<proteinExistence type="predicted"/>
<evidence type="ECO:0000256" key="3">
    <source>
        <dbReference type="ARBA" id="ARBA00022691"/>
    </source>
</evidence>
<evidence type="ECO:0008006" key="8">
    <source>
        <dbReference type="Google" id="ProtNLM"/>
    </source>
</evidence>
<evidence type="ECO:0000256" key="4">
    <source>
        <dbReference type="ARBA" id="ARBA00022723"/>
    </source>
</evidence>
<gene>
    <name evidence="7" type="ORF">S01H4_14220</name>
</gene>
<dbReference type="GO" id="GO:0051539">
    <property type="term" value="F:4 iron, 4 sulfur cluster binding"/>
    <property type="evidence" value="ECO:0007669"/>
    <property type="project" value="UniProtKB-KW"/>
</dbReference>
<keyword evidence="3" id="KW-0949">S-adenosyl-L-methionine</keyword>
<organism evidence="7">
    <name type="scientific">marine sediment metagenome</name>
    <dbReference type="NCBI Taxonomy" id="412755"/>
    <lineage>
        <taxon>unclassified sequences</taxon>
        <taxon>metagenomes</taxon>
        <taxon>ecological metagenomes</taxon>
    </lineage>
</organism>
<evidence type="ECO:0000256" key="6">
    <source>
        <dbReference type="ARBA" id="ARBA00023014"/>
    </source>
</evidence>
<reference evidence="7" key="1">
    <citation type="journal article" date="2014" name="Front. Microbiol.">
        <title>High frequency of phylogenetically diverse reductive dehalogenase-homologous genes in deep subseafloor sedimentary metagenomes.</title>
        <authorList>
            <person name="Kawai M."/>
            <person name="Futagami T."/>
            <person name="Toyoda A."/>
            <person name="Takaki Y."/>
            <person name="Nishi S."/>
            <person name="Hori S."/>
            <person name="Arai W."/>
            <person name="Tsubouchi T."/>
            <person name="Morono Y."/>
            <person name="Uchiyama I."/>
            <person name="Ito T."/>
            <person name="Fujiyama A."/>
            <person name="Inagaki F."/>
            <person name="Takami H."/>
        </authorList>
    </citation>
    <scope>NUCLEOTIDE SEQUENCE</scope>
    <source>
        <strain evidence="7">Expedition CK06-06</strain>
    </source>
</reference>
<dbReference type="PANTHER" id="PTHR30352:SF5">
    <property type="entry name" value="PYRUVATE FORMATE-LYASE 1-ACTIVATING ENZYME"/>
    <property type="match status" value="1"/>
</dbReference>
<protein>
    <recommendedName>
        <fullName evidence="8">AmmeMemoRadiSam system radical SAM enzyme</fullName>
    </recommendedName>
</protein>
<accession>X0ZI03</accession>
<sequence>MKIEIDLINNNFLKKAKYQKRINGKIIQCLTCERRCKISEGSLGHCQTRYNLNGCIYTIVFGCNAGMSINPIEKKPLYHFFPGIVSNILLGILI</sequence>
<evidence type="ECO:0000256" key="5">
    <source>
        <dbReference type="ARBA" id="ARBA00023004"/>
    </source>
</evidence>
<dbReference type="EMBL" id="BART01006240">
    <property type="protein sequence ID" value="GAG59973.1"/>
    <property type="molecule type" value="Genomic_DNA"/>
</dbReference>
<keyword evidence="6" id="KW-0411">Iron-sulfur</keyword>
<keyword evidence="2" id="KW-0004">4Fe-4S</keyword>
<evidence type="ECO:0000256" key="2">
    <source>
        <dbReference type="ARBA" id="ARBA00022485"/>
    </source>
</evidence>
<dbReference type="PANTHER" id="PTHR30352">
    <property type="entry name" value="PYRUVATE FORMATE-LYASE-ACTIVATING ENZYME"/>
    <property type="match status" value="1"/>
</dbReference>
<keyword evidence="4" id="KW-0479">Metal-binding</keyword>
<name>X0ZI03_9ZZZZ</name>
<dbReference type="AlphaFoldDB" id="X0ZI03"/>
<comment type="caution">
    <text evidence="7">The sequence shown here is derived from an EMBL/GenBank/DDBJ whole genome shotgun (WGS) entry which is preliminary data.</text>
</comment>
<keyword evidence="5" id="KW-0408">Iron</keyword>
<evidence type="ECO:0000256" key="1">
    <source>
        <dbReference type="ARBA" id="ARBA00001966"/>
    </source>
</evidence>
<evidence type="ECO:0000313" key="7">
    <source>
        <dbReference type="EMBL" id="GAG59973.1"/>
    </source>
</evidence>
<comment type="cofactor">
    <cofactor evidence="1">
        <name>[4Fe-4S] cluster</name>
        <dbReference type="ChEBI" id="CHEBI:49883"/>
    </cofactor>
</comment>
<dbReference type="InterPro" id="IPR034457">
    <property type="entry name" value="Organic_radical-activating"/>
</dbReference>
<dbReference type="GO" id="GO:0046872">
    <property type="term" value="F:metal ion binding"/>
    <property type="evidence" value="ECO:0007669"/>
    <property type="project" value="UniProtKB-KW"/>
</dbReference>